<keyword evidence="7" id="KW-1185">Reference proteome</keyword>
<proteinExistence type="inferred from homology"/>
<reference evidence="6 7" key="1">
    <citation type="submission" date="2024-04" db="EMBL/GenBank/DDBJ databases">
        <title>Tritrichomonas musculus Genome.</title>
        <authorList>
            <person name="Alves-Ferreira E."/>
            <person name="Grigg M."/>
            <person name="Lorenzi H."/>
            <person name="Galac M."/>
        </authorList>
    </citation>
    <scope>NUCLEOTIDE SEQUENCE [LARGE SCALE GENOMIC DNA]</scope>
    <source>
        <strain evidence="6 7">EAF2021</strain>
    </source>
</reference>
<dbReference type="InterPro" id="IPR050767">
    <property type="entry name" value="Sel1_AlgK"/>
</dbReference>
<dbReference type="SUPFAM" id="SSF81901">
    <property type="entry name" value="HCP-like"/>
    <property type="match status" value="2"/>
</dbReference>
<dbReference type="CDD" id="cd00180">
    <property type="entry name" value="PKc"/>
    <property type="match status" value="1"/>
</dbReference>
<evidence type="ECO:0000313" key="6">
    <source>
        <dbReference type="EMBL" id="KAK8886437.1"/>
    </source>
</evidence>
<dbReference type="Proteomes" id="UP001470230">
    <property type="component" value="Unassembled WGS sequence"/>
</dbReference>
<evidence type="ECO:0000256" key="4">
    <source>
        <dbReference type="PROSITE-ProRule" id="PRU10141"/>
    </source>
</evidence>
<evidence type="ECO:0000256" key="1">
    <source>
        <dbReference type="ARBA" id="ARBA00022741"/>
    </source>
</evidence>
<keyword evidence="1 4" id="KW-0547">Nucleotide-binding</keyword>
<dbReference type="SMART" id="SM00220">
    <property type="entry name" value="S_TKc"/>
    <property type="match status" value="1"/>
</dbReference>
<name>A0ABR2K6A3_9EUKA</name>
<evidence type="ECO:0000259" key="5">
    <source>
        <dbReference type="PROSITE" id="PS50011"/>
    </source>
</evidence>
<gene>
    <name evidence="6" type="ORF">M9Y10_041900</name>
</gene>
<dbReference type="SUPFAM" id="SSF56112">
    <property type="entry name" value="Protein kinase-like (PK-like)"/>
    <property type="match status" value="1"/>
</dbReference>
<dbReference type="InterPro" id="IPR011009">
    <property type="entry name" value="Kinase-like_dom_sf"/>
</dbReference>
<dbReference type="PROSITE" id="PS50011">
    <property type="entry name" value="PROTEIN_KINASE_DOM"/>
    <property type="match status" value="1"/>
</dbReference>
<dbReference type="Gene3D" id="1.25.40.10">
    <property type="entry name" value="Tetratricopeptide repeat domain"/>
    <property type="match status" value="2"/>
</dbReference>
<evidence type="ECO:0000313" key="7">
    <source>
        <dbReference type="Proteomes" id="UP001470230"/>
    </source>
</evidence>
<comment type="similarity">
    <text evidence="3">Belongs to the sel-1 family.</text>
</comment>
<dbReference type="PROSITE" id="PS00108">
    <property type="entry name" value="PROTEIN_KINASE_ST"/>
    <property type="match status" value="1"/>
</dbReference>
<feature type="domain" description="Protein kinase" evidence="5">
    <location>
        <begin position="199"/>
        <end position="437"/>
    </location>
</feature>
<dbReference type="PANTHER" id="PTHR11102:SF160">
    <property type="entry name" value="ERAD-ASSOCIATED E3 UBIQUITIN-PROTEIN LIGASE COMPONENT HRD3"/>
    <property type="match status" value="1"/>
</dbReference>
<dbReference type="PANTHER" id="PTHR11102">
    <property type="entry name" value="SEL-1-LIKE PROTEIN"/>
    <property type="match status" value="1"/>
</dbReference>
<dbReference type="InterPro" id="IPR006597">
    <property type="entry name" value="Sel1-like"/>
</dbReference>
<dbReference type="InterPro" id="IPR000719">
    <property type="entry name" value="Prot_kinase_dom"/>
</dbReference>
<dbReference type="Gene3D" id="1.10.510.10">
    <property type="entry name" value="Transferase(Phosphotransferase) domain 1"/>
    <property type="match status" value="1"/>
</dbReference>
<dbReference type="Pfam" id="PF08238">
    <property type="entry name" value="Sel1"/>
    <property type="match status" value="7"/>
</dbReference>
<organism evidence="6 7">
    <name type="scientific">Tritrichomonas musculus</name>
    <dbReference type="NCBI Taxonomy" id="1915356"/>
    <lineage>
        <taxon>Eukaryota</taxon>
        <taxon>Metamonada</taxon>
        <taxon>Parabasalia</taxon>
        <taxon>Tritrichomonadida</taxon>
        <taxon>Tritrichomonadidae</taxon>
        <taxon>Tritrichomonas</taxon>
    </lineage>
</organism>
<accession>A0ABR2K6A3</accession>
<dbReference type="PROSITE" id="PS00107">
    <property type="entry name" value="PROTEIN_KINASE_ATP"/>
    <property type="match status" value="1"/>
</dbReference>
<dbReference type="SMART" id="SM00671">
    <property type="entry name" value="SEL1"/>
    <property type="match status" value="6"/>
</dbReference>
<protein>
    <recommendedName>
        <fullName evidence="5">Protein kinase domain-containing protein</fullName>
    </recommendedName>
</protein>
<dbReference type="Pfam" id="PF00069">
    <property type="entry name" value="Pkinase"/>
    <property type="match status" value="1"/>
</dbReference>
<evidence type="ECO:0000256" key="2">
    <source>
        <dbReference type="ARBA" id="ARBA00022840"/>
    </source>
</evidence>
<dbReference type="InterPro" id="IPR017441">
    <property type="entry name" value="Protein_kinase_ATP_BS"/>
</dbReference>
<dbReference type="InterPro" id="IPR011990">
    <property type="entry name" value="TPR-like_helical_dom_sf"/>
</dbReference>
<sequence length="728" mass="86750">MLTDINQSPILAEGNDFIMKNYHFTNTISQFSIVQINNIYQCSRINNIKTQSKIIIIDNNMKTTENYLIICFDELIIIILRSQFNLLKEFFVYNQDSSIYLTSYDIGINLIYELGFDSDCNNFNYYALDDTFSKEINSFLQHFQIKNKEFESLFNFIKRSISGYLIKKSYLKSNYDRIENYKEIINFESNDLYIEENEYIKLRIIGTGSSSYVYLIYHIEREELFAMKTYFQDERLKLYTREKANYEHLHHPFFPRLFGHTLMDQKESLIIEYINGKSLNEIKKLILKYEEKLKIIFQIMIIIKYIHDNNFIYRDLKLNNFMIYQNKTVILIDFDRMIECNDIMPNATNDFNHHYIAPEIHFGISFSKEVDIFSLGLIIYFVICEKDLSICYDLMHDYDFNELSQSYPKIQEICSSCTKQNPEKREKLTTIINNFYVSFIAKINPQILETDVVLTNENIHSLHYFEYWVFLSECNHNVALFELGFIYFKGSILPQDISKAIKYFILSAEKNNIDAQFYMGNLYYDGEYIEQNIEIAVKYFINTKQDIDKAIYYLTIPADKNYLRSQFLLAYIYYEGKYIDRDINKALFYFSAAAEQNHFWAQYYIGLIYYEGEYIEKDINIALFYFIAAAKQNHPWAQYYIGLIYYEGKYIGKDINKALSYFSAAAEQNHHSAQFYIGLIYYKGEFVNQDISKSIHYFKLSSDQNNQCASFNLGLIYFEEKSIYFNIN</sequence>
<dbReference type="InterPro" id="IPR008271">
    <property type="entry name" value="Ser/Thr_kinase_AS"/>
</dbReference>
<evidence type="ECO:0000256" key="3">
    <source>
        <dbReference type="ARBA" id="ARBA00038101"/>
    </source>
</evidence>
<feature type="binding site" evidence="4">
    <location>
        <position position="228"/>
    </location>
    <ligand>
        <name>ATP</name>
        <dbReference type="ChEBI" id="CHEBI:30616"/>
    </ligand>
</feature>
<keyword evidence="2 4" id="KW-0067">ATP-binding</keyword>
<comment type="caution">
    <text evidence="6">The sequence shown here is derived from an EMBL/GenBank/DDBJ whole genome shotgun (WGS) entry which is preliminary data.</text>
</comment>
<dbReference type="EMBL" id="JAPFFF010000007">
    <property type="protein sequence ID" value="KAK8886437.1"/>
    <property type="molecule type" value="Genomic_DNA"/>
</dbReference>